<dbReference type="InterPro" id="IPR036770">
    <property type="entry name" value="Ankyrin_rpt-contain_sf"/>
</dbReference>
<keyword evidence="1" id="KW-0040">ANK repeat</keyword>
<dbReference type="SUPFAM" id="SSF48403">
    <property type="entry name" value="Ankyrin repeat"/>
    <property type="match status" value="1"/>
</dbReference>
<evidence type="ECO:0000313" key="2">
    <source>
        <dbReference type="EMBL" id="OLQ08530.1"/>
    </source>
</evidence>
<organism evidence="2 3">
    <name type="scientific">Symbiodinium microadriaticum</name>
    <name type="common">Dinoflagellate</name>
    <name type="synonym">Zooxanthella microadriatica</name>
    <dbReference type="NCBI Taxonomy" id="2951"/>
    <lineage>
        <taxon>Eukaryota</taxon>
        <taxon>Sar</taxon>
        <taxon>Alveolata</taxon>
        <taxon>Dinophyceae</taxon>
        <taxon>Suessiales</taxon>
        <taxon>Symbiodiniaceae</taxon>
        <taxon>Symbiodinium</taxon>
    </lineage>
</organism>
<proteinExistence type="predicted"/>
<keyword evidence="3" id="KW-1185">Reference proteome</keyword>
<dbReference type="OrthoDB" id="366390at2759"/>
<dbReference type="PROSITE" id="PS50088">
    <property type="entry name" value="ANK_REPEAT"/>
    <property type="match status" value="1"/>
</dbReference>
<dbReference type="PROSITE" id="PS50297">
    <property type="entry name" value="ANK_REP_REGION"/>
    <property type="match status" value="1"/>
</dbReference>
<name>A0A1Q9EM86_SYMMI</name>
<evidence type="ECO:0000256" key="1">
    <source>
        <dbReference type="PROSITE-ProRule" id="PRU00023"/>
    </source>
</evidence>
<feature type="repeat" description="ANK" evidence="1">
    <location>
        <begin position="4"/>
        <end position="30"/>
    </location>
</feature>
<dbReference type="Pfam" id="PF00023">
    <property type="entry name" value="Ank"/>
    <property type="match status" value="1"/>
</dbReference>
<dbReference type="Proteomes" id="UP000186817">
    <property type="component" value="Unassembled WGS sequence"/>
</dbReference>
<comment type="caution">
    <text evidence="2">The sequence shown here is derived from an EMBL/GenBank/DDBJ whole genome shotgun (WGS) entry which is preliminary data.</text>
</comment>
<sequence length="72" mass="7585">MPPFQATPLHLAAVAGHDHIVALLVEAGADTVCTAGPQQASRGHVSVLRALRQQRVQGDSRDPEQAAPKNIL</sequence>
<dbReference type="InterPro" id="IPR002110">
    <property type="entry name" value="Ankyrin_rpt"/>
</dbReference>
<dbReference type="SMART" id="SM00248">
    <property type="entry name" value="ANK"/>
    <property type="match status" value="1"/>
</dbReference>
<dbReference type="AlphaFoldDB" id="A0A1Q9EM86"/>
<gene>
    <name evidence="2" type="ORF">AK812_SmicGene7948</name>
</gene>
<accession>A0A1Q9EM86</accession>
<dbReference type="Gene3D" id="1.25.40.20">
    <property type="entry name" value="Ankyrin repeat-containing domain"/>
    <property type="match status" value="1"/>
</dbReference>
<evidence type="ECO:0000313" key="3">
    <source>
        <dbReference type="Proteomes" id="UP000186817"/>
    </source>
</evidence>
<reference evidence="2 3" key="1">
    <citation type="submission" date="2016-02" db="EMBL/GenBank/DDBJ databases">
        <title>Genome analysis of coral dinoflagellate symbionts highlights evolutionary adaptations to a symbiotic lifestyle.</title>
        <authorList>
            <person name="Aranda M."/>
            <person name="Li Y."/>
            <person name="Liew Y.J."/>
            <person name="Baumgarten S."/>
            <person name="Simakov O."/>
            <person name="Wilson M."/>
            <person name="Piel J."/>
            <person name="Ashoor H."/>
            <person name="Bougouffa S."/>
            <person name="Bajic V.B."/>
            <person name="Ryu T."/>
            <person name="Ravasi T."/>
            <person name="Bayer T."/>
            <person name="Micklem G."/>
            <person name="Kim H."/>
            <person name="Bhak J."/>
            <person name="Lajeunesse T.C."/>
            <person name="Voolstra C.R."/>
        </authorList>
    </citation>
    <scope>NUCLEOTIDE SEQUENCE [LARGE SCALE GENOMIC DNA]</scope>
    <source>
        <strain evidence="2 3">CCMP2467</strain>
    </source>
</reference>
<dbReference type="EMBL" id="LSRX01000115">
    <property type="protein sequence ID" value="OLQ08530.1"/>
    <property type="molecule type" value="Genomic_DNA"/>
</dbReference>
<protein>
    <submittedName>
        <fullName evidence="2">Uncharacterized protein</fullName>
    </submittedName>
</protein>